<evidence type="ECO:0000256" key="1">
    <source>
        <dbReference type="SAM" id="Phobius"/>
    </source>
</evidence>
<protein>
    <submittedName>
        <fullName evidence="2">Uncharacterized protein</fullName>
    </submittedName>
</protein>
<keyword evidence="1" id="KW-1133">Transmembrane helix</keyword>
<feature type="transmembrane region" description="Helical" evidence="1">
    <location>
        <begin position="460"/>
        <end position="481"/>
    </location>
</feature>
<organism evidence="2 3">
    <name type="scientific">Agrocybe pediades</name>
    <dbReference type="NCBI Taxonomy" id="84607"/>
    <lineage>
        <taxon>Eukaryota</taxon>
        <taxon>Fungi</taxon>
        <taxon>Dikarya</taxon>
        <taxon>Basidiomycota</taxon>
        <taxon>Agaricomycotina</taxon>
        <taxon>Agaricomycetes</taxon>
        <taxon>Agaricomycetidae</taxon>
        <taxon>Agaricales</taxon>
        <taxon>Agaricineae</taxon>
        <taxon>Strophariaceae</taxon>
        <taxon>Agrocybe</taxon>
    </lineage>
</organism>
<comment type="caution">
    <text evidence="2">The sequence shown here is derived from an EMBL/GenBank/DDBJ whole genome shotgun (WGS) entry which is preliminary data.</text>
</comment>
<gene>
    <name evidence="2" type="ORF">D9613_001170</name>
</gene>
<keyword evidence="3" id="KW-1185">Reference proteome</keyword>
<feature type="transmembrane region" description="Helical" evidence="1">
    <location>
        <begin position="69"/>
        <end position="87"/>
    </location>
</feature>
<keyword evidence="1" id="KW-0472">Membrane</keyword>
<keyword evidence="1" id="KW-0812">Transmembrane</keyword>
<dbReference type="Proteomes" id="UP000521872">
    <property type="component" value="Unassembled WGS sequence"/>
</dbReference>
<dbReference type="EMBL" id="JAACJL010000015">
    <property type="protein sequence ID" value="KAF4621091.1"/>
    <property type="molecule type" value="Genomic_DNA"/>
</dbReference>
<feature type="transmembrane region" description="Helical" evidence="1">
    <location>
        <begin position="351"/>
        <end position="374"/>
    </location>
</feature>
<dbReference type="AlphaFoldDB" id="A0A8H4R1J0"/>
<sequence length="486" mass="55676">MPPASPPHGSSIFTEWLISTYTKFLNFLEYLRNLTSPKLKAFSTRFLPRRLHAFILQWVTCSLSHLFEALYLFIMGSIFCTEFVFGGKSGRKRMMKLYKTPVKDLINNDTVEAVPRLLSWYVWVDDIMENSELRRRYETMKCTLRSWKHAPGLHNPTPQEAAMAYRYEKRLRTLNPTPPPGYVRINFYSRPDALLPKSKEMHQCDFRDNLFCGGYAFPPVEVDAAIDLKINTTDGSIDLSIAKRKFGIASIDIIGPYGNIFKPSDDDRLSHLAVYTMSNEYKEPIRIFEPCVSKSISVARKIRWNGYSILSHLLLWFRCFIGRPEQDFMYLQLKLGRPAVLYEFIGRYTSAMHYFLSLLIMNILAILVYCFILFPARILHRCGVATTKVGTLTYKLLINASKAPGLFFDYSIVFCASVSLRAWFLSAAVCYVIYIVGLSCCVMHAEYQAGDPMMFGPSSILAYGVRTWFTAALAISFLTWITPGFA</sequence>
<proteinExistence type="predicted"/>
<accession>A0A8H4R1J0</accession>
<evidence type="ECO:0000313" key="2">
    <source>
        <dbReference type="EMBL" id="KAF4621091.1"/>
    </source>
</evidence>
<evidence type="ECO:0000313" key="3">
    <source>
        <dbReference type="Proteomes" id="UP000521872"/>
    </source>
</evidence>
<name>A0A8H4R1J0_9AGAR</name>
<feature type="transmembrane region" description="Helical" evidence="1">
    <location>
        <begin position="422"/>
        <end position="445"/>
    </location>
</feature>
<reference evidence="2 3" key="1">
    <citation type="submission" date="2019-12" db="EMBL/GenBank/DDBJ databases">
        <authorList>
            <person name="Floudas D."/>
            <person name="Bentzer J."/>
            <person name="Ahren D."/>
            <person name="Johansson T."/>
            <person name="Persson P."/>
            <person name="Tunlid A."/>
        </authorList>
    </citation>
    <scope>NUCLEOTIDE SEQUENCE [LARGE SCALE GENOMIC DNA]</scope>
    <source>
        <strain evidence="2 3">CBS 102.39</strain>
    </source>
</reference>